<proteinExistence type="predicted"/>
<name>A0A9P6DDT2_9AGAM</name>
<dbReference type="PROSITE" id="PS00455">
    <property type="entry name" value="AMP_BINDING"/>
    <property type="match status" value="1"/>
</dbReference>
<dbReference type="Gene3D" id="2.30.38.10">
    <property type="entry name" value="Luciferase, Domain 3"/>
    <property type="match status" value="1"/>
</dbReference>
<feature type="non-terminal residue" evidence="3">
    <location>
        <position position="1"/>
    </location>
</feature>
<dbReference type="Pfam" id="PF00501">
    <property type="entry name" value="AMP-binding"/>
    <property type="match status" value="1"/>
</dbReference>
<dbReference type="AlphaFoldDB" id="A0A9P6DDT2"/>
<dbReference type="OrthoDB" id="6509636at2759"/>
<dbReference type="InterPro" id="IPR045851">
    <property type="entry name" value="AMP-bd_C_sf"/>
</dbReference>
<reference evidence="3" key="1">
    <citation type="journal article" date="2020" name="Nat. Commun.">
        <title>Large-scale genome sequencing of mycorrhizal fungi provides insights into the early evolution of symbiotic traits.</title>
        <authorList>
            <person name="Miyauchi S."/>
            <person name="Kiss E."/>
            <person name="Kuo A."/>
            <person name="Drula E."/>
            <person name="Kohler A."/>
            <person name="Sanchez-Garcia M."/>
            <person name="Morin E."/>
            <person name="Andreopoulos B."/>
            <person name="Barry K.W."/>
            <person name="Bonito G."/>
            <person name="Buee M."/>
            <person name="Carver A."/>
            <person name="Chen C."/>
            <person name="Cichocki N."/>
            <person name="Clum A."/>
            <person name="Culley D."/>
            <person name="Crous P.W."/>
            <person name="Fauchery L."/>
            <person name="Girlanda M."/>
            <person name="Hayes R.D."/>
            <person name="Keri Z."/>
            <person name="LaButti K."/>
            <person name="Lipzen A."/>
            <person name="Lombard V."/>
            <person name="Magnuson J."/>
            <person name="Maillard F."/>
            <person name="Murat C."/>
            <person name="Nolan M."/>
            <person name="Ohm R.A."/>
            <person name="Pangilinan J."/>
            <person name="Pereira M.F."/>
            <person name="Perotto S."/>
            <person name="Peter M."/>
            <person name="Pfister S."/>
            <person name="Riley R."/>
            <person name="Sitrit Y."/>
            <person name="Stielow J.B."/>
            <person name="Szollosi G."/>
            <person name="Zifcakova L."/>
            <person name="Stursova M."/>
            <person name="Spatafora J.W."/>
            <person name="Tedersoo L."/>
            <person name="Vaario L.M."/>
            <person name="Yamada A."/>
            <person name="Yan M."/>
            <person name="Wang P."/>
            <person name="Xu J."/>
            <person name="Bruns T."/>
            <person name="Baldrian P."/>
            <person name="Vilgalys R."/>
            <person name="Dunand C."/>
            <person name="Henrissat B."/>
            <person name="Grigoriev I.V."/>
            <person name="Hibbett D."/>
            <person name="Nagy L.G."/>
            <person name="Martin F.M."/>
        </authorList>
    </citation>
    <scope>NUCLEOTIDE SEQUENCE</scope>
    <source>
        <strain evidence="3">UP504</strain>
    </source>
</reference>
<feature type="domain" description="AMP-dependent synthetase/ligase" evidence="1">
    <location>
        <begin position="2"/>
        <end position="332"/>
    </location>
</feature>
<dbReference type="Gene3D" id="3.30.300.30">
    <property type="match status" value="1"/>
</dbReference>
<feature type="domain" description="AMP-binding enzyme C-terminal" evidence="2">
    <location>
        <begin position="383"/>
        <end position="441"/>
    </location>
</feature>
<keyword evidence="4" id="KW-1185">Reference proteome</keyword>
<dbReference type="PANTHER" id="PTHR24096">
    <property type="entry name" value="LONG-CHAIN-FATTY-ACID--COA LIGASE"/>
    <property type="match status" value="1"/>
</dbReference>
<evidence type="ECO:0000313" key="3">
    <source>
        <dbReference type="EMBL" id="KAF9502656.1"/>
    </source>
</evidence>
<dbReference type="Gene3D" id="3.40.50.980">
    <property type="match status" value="2"/>
</dbReference>
<dbReference type="Proteomes" id="UP000886523">
    <property type="component" value="Unassembled WGS sequence"/>
</dbReference>
<dbReference type="PANTHER" id="PTHR24096:SF422">
    <property type="entry name" value="BCDNA.GH02901"/>
    <property type="match status" value="1"/>
</dbReference>
<accession>A0A9P6DDT2</accession>
<evidence type="ECO:0000259" key="1">
    <source>
        <dbReference type="Pfam" id="PF00501"/>
    </source>
</evidence>
<sequence length="453" mass="48154">VIAIVSPNDIDFASCVWASHRIGCTVAPCNASSTVDELIHQFRLSRTTAIFAHPSTLDRVLEAAHSLSIPSSKIVVLARGTPGVSLYTIDDLIGIGNEAMARGIQIVPPRPIPSGRSVALLCFSSGTTGSPKAVIVPHSAVIANILQVTASAIPGANSPPGDKALGVIPVSHMFGLLTLIHVCPYLGISSVLFSSMPPFDRFLDILGAQKVNHLFLAPPLVNAFLKHPAAAGRHFDYFKTCIVAAAPLDADRESAFRKLGGPSFLLSQGFGMTETAGLCTSLLEGVEPCSGSIGRFLAETDYKILDANNNPVLAGARGELLVRGPQLCCGYLDNDAANAVTFDSDGFLRTGDEVEIRPNGDIFVVDRLKNIIKHKGFQVSPAELEGHLLLHHFVEDVGVVGKPDDRAGETPVAFIVLTQAGKDAIGRDPASVKEQIMWHVRASKVNDPHFFLV</sequence>
<protein>
    <submittedName>
        <fullName evidence="3">Uncharacterized protein</fullName>
    </submittedName>
</protein>
<evidence type="ECO:0000259" key="2">
    <source>
        <dbReference type="Pfam" id="PF13193"/>
    </source>
</evidence>
<organism evidence="3 4">
    <name type="scientific">Hydnum rufescens UP504</name>
    <dbReference type="NCBI Taxonomy" id="1448309"/>
    <lineage>
        <taxon>Eukaryota</taxon>
        <taxon>Fungi</taxon>
        <taxon>Dikarya</taxon>
        <taxon>Basidiomycota</taxon>
        <taxon>Agaricomycotina</taxon>
        <taxon>Agaricomycetes</taxon>
        <taxon>Cantharellales</taxon>
        <taxon>Hydnaceae</taxon>
        <taxon>Hydnum</taxon>
    </lineage>
</organism>
<comment type="caution">
    <text evidence="3">The sequence shown here is derived from an EMBL/GenBank/DDBJ whole genome shotgun (WGS) entry which is preliminary data.</text>
</comment>
<dbReference type="GO" id="GO:0016405">
    <property type="term" value="F:CoA-ligase activity"/>
    <property type="evidence" value="ECO:0007669"/>
    <property type="project" value="TreeGrafter"/>
</dbReference>
<dbReference type="Pfam" id="PF13193">
    <property type="entry name" value="AMP-binding_C"/>
    <property type="match status" value="1"/>
</dbReference>
<evidence type="ECO:0000313" key="4">
    <source>
        <dbReference type="Proteomes" id="UP000886523"/>
    </source>
</evidence>
<dbReference type="InterPro" id="IPR020845">
    <property type="entry name" value="AMP-binding_CS"/>
</dbReference>
<dbReference type="SUPFAM" id="SSF56801">
    <property type="entry name" value="Acetyl-CoA synthetase-like"/>
    <property type="match status" value="1"/>
</dbReference>
<feature type="non-terminal residue" evidence="3">
    <location>
        <position position="453"/>
    </location>
</feature>
<dbReference type="InterPro" id="IPR000873">
    <property type="entry name" value="AMP-dep_synth/lig_dom"/>
</dbReference>
<gene>
    <name evidence="3" type="ORF">BS47DRAFT_1249214</name>
</gene>
<dbReference type="InterPro" id="IPR025110">
    <property type="entry name" value="AMP-bd_C"/>
</dbReference>
<dbReference type="EMBL" id="MU129777">
    <property type="protein sequence ID" value="KAF9502656.1"/>
    <property type="molecule type" value="Genomic_DNA"/>
</dbReference>